<dbReference type="AlphaFoldDB" id="A0A6G6GQP0"/>
<dbReference type="Pfam" id="PF14060">
    <property type="entry name" value="DUF4252"/>
    <property type="match status" value="1"/>
</dbReference>
<evidence type="ECO:0000313" key="3">
    <source>
        <dbReference type="Proteomes" id="UP000505306"/>
    </source>
</evidence>
<dbReference type="RefSeq" id="WP_164680791.1">
    <property type="nucleotide sequence ID" value="NZ_CP049057.1"/>
</dbReference>
<dbReference type="InterPro" id="IPR025348">
    <property type="entry name" value="DUF4252"/>
</dbReference>
<evidence type="ECO:0000313" key="2">
    <source>
        <dbReference type="EMBL" id="QIE60780.1"/>
    </source>
</evidence>
<accession>A0A6G6GQP0</accession>
<proteinExistence type="predicted"/>
<name>A0A6G6GQP0_9FLAO</name>
<evidence type="ECO:0000256" key="1">
    <source>
        <dbReference type="SAM" id="SignalP"/>
    </source>
</evidence>
<keyword evidence="3" id="KW-1185">Reference proteome</keyword>
<organism evidence="2 3">
    <name type="scientific">Rasiella rasia</name>
    <dbReference type="NCBI Taxonomy" id="2744027"/>
    <lineage>
        <taxon>Bacteria</taxon>
        <taxon>Pseudomonadati</taxon>
        <taxon>Bacteroidota</taxon>
        <taxon>Flavobacteriia</taxon>
        <taxon>Flavobacteriales</taxon>
        <taxon>Flavobacteriaceae</taxon>
        <taxon>Rasiella</taxon>
    </lineage>
</organism>
<sequence>MGTLKYIVGLALAALSMFSCNNDASLQKYLVDKQDDDKFLKIDLATSLLQSDESDFSPEEQKVLNSVKKINVVAYPIKGDDNGNYDVERKKVQAILANEKYQTLLKMGSNKQGATLKFTGEEDAIDELIVFASDNEKGFAVFRLLGDNMEPDDLVKLMTSIDKGDVDVSKLKSLGGMFGDMDMDLDM</sequence>
<dbReference type="PROSITE" id="PS51257">
    <property type="entry name" value="PROKAR_LIPOPROTEIN"/>
    <property type="match status" value="1"/>
</dbReference>
<keyword evidence="1" id="KW-0732">Signal</keyword>
<dbReference type="KEGG" id="mgel:G5B37_14815"/>
<dbReference type="Proteomes" id="UP000505306">
    <property type="component" value="Chromosome"/>
</dbReference>
<gene>
    <name evidence="2" type="ORF">G5B37_14815</name>
</gene>
<reference evidence="2 3" key="1">
    <citation type="submission" date="2020-02" db="EMBL/GenBank/DDBJ databases">
        <title>Complete genome sequence of Flavobacteriaceae bacterium.</title>
        <authorList>
            <person name="Kim S.-J."/>
            <person name="Kim Y.-S."/>
            <person name="Kim K.-H."/>
        </authorList>
    </citation>
    <scope>NUCLEOTIDE SEQUENCE [LARGE SCALE GENOMIC DNA]</scope>
    <source>
        <strain evidence="2 3">RR4-40</strain>
    </source>
</reference>
<dbReference type="EMBL" id="CP049057">
    <property type="protein sequence ID" value="QIE60780.1"/>
    <property type="molecule type" value="Genomic_DNA"/>
</dbReference>
<feature type="chain" id="PRO_5026256685" evidence="1">
    <location>
        <begin position="25"/>
        <end position="187"/>
    </location>
</feature>
<feature type="signal peptide" evidence="1">
    <location>
        <begin position="1"/>
        <end position="24"/>
    </location>
</feature>
<protein>
    <submittedName>
        <fullName evidence="2">DUF4252 domain-containing protein</fullName>
    </submittedName>
</protein>